<feature type="transmembrane region" description="Helical" evidence="6">
    <location>
        <begin position="378"/>
        <end position="398"/>
    </location>
</feature>
<feature type="transmembrane region" description="Helical" evidence="6">
    <location>
        <begin position="231"/>
        <end position="254"/>
    </location>
</feature>
<feature type="transmembrane region" description="Helical" evidence="6">
    <location>
        <begin position="260"/>
        <end position="282"/>
    </location>
</feature>
<dbReference type="SUPFAM" id="SSF103473">
    <property type="entry name" value="MFS general substrate transporter"/>
    <property type="match status" value="1"/>
</dbReference>
<dbReference type="GO" id="GO:0016020">
    <property type="term" value="C:membrane"/>
    <property type="evidence" value="ECO:0007669"/>
    <property type="project" value="UniProtKB-SubCell"/>
</dbReference>
<dbReference type="Gene3D" id="1.20.1250.20">
    <property type="entry name" value="MFS general substrate transporter like domains"/>
    <property type="match status" value="2"/>
</dbReference>
<organism evidence="8 9">
    <name type="scientific">Venturia inaequalis</name>
    <name type="common">Apple scab fungus</name>
    <dbReference type="NCBI Taxonomy" id="5025"/>
    <lineage>
        <taxon>Eukaryota</taxon>
        <taxon>Fungi</taxon>
        <taxon>Dikarya</taxon>
        <taxon>Ascomycota</taxon>
        <taxon>Pezizomycotina</taxon>
        <taxon>Dothideomycetes</taxon>
        <taxon>Pleosporomycetidae</taxon>
        <taxon>Venturiales</taxon>
        <taxon>Venturiaceae</taxon>
        <taxon>Venturia</taxon>
    </lineage>
</organism>
<keyword evidence="2 6" id="KW-0812">Transmembrane</keyword>
<dbReference type="PANTHER" id="PTHR23507">
    <property type="entry name" value="ZGC:174356"/>
    <property type="match status" value="1"/>
</dbReference>
<keyword evidence="4 6" id="KW-0472">Membrane</keyword>
<comment type="subcellular location">
    <subcellularLocation>
        <location evidence="1">Membrane</location>
        <topology evidence="1">Multi-pass membrane protein</topology>
    </subcellularLocation>
</comment>
<evidence type="ECO:0000256" key="3">
    <source>
        <dbReference type="ARBA" id="ARBA00022989"/>
    </source>
</evidence>
<feature type="transmembrane region" description="Helical" evidence="6">
    <location>
        <begin position="68"/>
        <end position="87"/>
    </location>
</feature>
<evidence type="ECO:0000256" key="5">
    <source>
        <dbReference type="SAM" id="MobiDB-lite"/>
    </source>
</evidence>
<feature type="transmembrane region" description="Helical" evidence="6">
    <location>
        <begin position="488"/>
        <end position="514"/>
    </location>
</feature>
<dbReference type="AlphaFoldDB" id="A0A8H3VNM4"/>
<feature type="compositionally biased region" description="Low complexity" evidence="5">
    <location>
        <begin position="548"/>
        <end position="559"/>
    </location>
</feature>
<comment type="caution">
    <text evidence="8">The sequence shown here is derived from an EMBL/GenBank/DDBJ whole genome shotgun (WGS) entry which is preliminary data.</text>
</comment>
<dbReference type="InterPro" id="IPR036259">
    <property type="entry name" value="MFS_trans_sf"/>
</dbReference>
<sequence length="828" mass="90421">MAKLKDSPLVLALEDIDSDISSINRRRYDDGEEASLVQHGHGNNEGEFDCFLDPVSLERLPWHKRPSVYWLLVPFALSALAFGGVIVPKVNLVFSLICHEFLKEGSNADPHYIFSATPDKRCRVPEIQSRVSVFKLGMSVISGSMAAIIAPKVGEMSDRYGRLPMIVWINMGMIINEIVTIFAAQFPDTVSVNWILVGSVFDGLGGSFIAAMAVSHSYASDVTPASKRNVVFGYFHGCLFTGIALGPIIAGYIIKVTGDVIMMFYLAAGCHFIFILMLIFVIPESVPKARQIKARQQYRDAAESRPIASRLSKLRSFNLLEPLKILYAPGAPPAVRRNLILLASTDTIVFGVGMGAAIVILLYSNYAFGWDQWEQSKFVSVLNSSKVSCLLIFLPAITNSYRNRQQRRQGLSNTPREPSGPEGTDEFELTVIRFAILADTLGFLGYALSRNGTQFLLSGAVAGIGGIASPSMQAALTKHVPKEQVGQLLGAMGLLHAAGRVLGPMLFTGIYAATVAVVPQAYFLILTAMFSVAFFVSWKIRPNGPTTSSLSLAGSSSSTRHPSNSMRPPTRTASSQSYGLSVSSTSPTPSTPSLLTRTPSAAAAAAALGYNMMPSPSPTTLFAPHPYTQYPEFLAPSPTPTHQPPTFKTSPSQTHTQQDHQAYAHFCRQIQETFRNMARGLLGAHPGIQTHPNHPHTPQITTPIKTTQTHRHLAAKTSTAISTFLQTLPLPPTPPHHDRQSQEDINLNTQSLWVVSFPHHFSAQGEMRSGMTDYFRGADRNLRILCGHGEWGVLARRCRRRFAGFLEGLEGFGFECVFLEGGEERGRG</sequence>
<feature type="compositionally biased region" description="Polar residues" evidence="5">
    <location>
        <begin position="404"/>
        <end position="416"/>
    </location>
</feature>
<evidence type="ECO:0000313" key="9">
    <source>
        <dbReference type="Proteomes" id="UP000490939"/>
    </source>
</evidence>
<feature type="transmembrane region" description="Helical" evidence="6">
    <location>
        <begin position="339"/>
        <end position="366"/>
    </location>
</feature>
<dbReference type="InterPro" id="IPR011701">
    <property type="entry name" value="MFS"/>
</dbReference>
<keyword evidence="3 6" id="KW-1133">Transmembrane helix</keyword>
<dbReference type="InterPro" id="IPR020846">
    <property type="entry name" value="MFS_dom"/>
</dbReference>
<feature type="transmembrane region" description="Helical" evidence="6">
    <location>
        <begin position="431"/>
        <end position="449"/>
    </location>
</feature>
<reference evidence="8 9" key="1">
    <citation type="submission" date="2019-07" db="EMBL/GenBank/DDBJ databases">
        <title>Venturia inaequalis Genome Resource.</title>
        <authorList>
            <person name="Lichtner F.J."/>
        </authorList>
    </citation>
    <scope>NUCLEOTIDE SEQUENCE [LARGE SCALE GENOMIC DNA]</scope>
    <source>
        <strain evidence="8 9">DMI_063113</strain>
    </source>
</reference>
<evidence type="ECO:0000313" key="8">
    <source>
        <dbReference type="EMBL" id="KAE9992534.1"/>
    </source>
</evidence>
<evidence type="ECO:0000259" key="7">
    <source>
        <dbReference type="PROSITE" id="PS50850"/>
    </source>
</evidence>
<feature type="domain" description="Major facilitator superfamily (MFS) profile" evidence="7">
    <location>
        <begin position="67"/>
        <end position="545"/>
    </location>
</feature>
<dbReference type="PANTHER" id="PTHR23507:SF40">
    <property type="entry name" value="TETRACYCLINE-EFFLUX TRANSPORTER"/>
    <property type="match status" value="1"/>
</dbReference>
<feature type="region of interest" description="Disordered" evidence="5">
    <location>
        <begin position="404"/>
        <end position="424"/>
    </location>
</feature>
<feature type="compositionally biased region" description="Polar residues" evidence="5">
    <location>
        <begin position="560"/>
        <end position="579"/>
    </location>
</feature>
<evidence type="ECO:0000256" key="2">
    <source>
        <dbReference type="ARBA" id="ARBA00022692"/>
    </source>
</evidence>
<dbReference type="Proteomes" id="UP000490939">
    <property type="component" value="Unassembled WGS sequence"/>
</dbReference>
<dbReference type="PROSITE" id="PS50850">
    <property type="entry name" value="MFS"/>
    <property type="match status" value="1"/>
</dbReference>
<evidence type="ECO:0000256" key="4">
    <source>
        <dbReference type="ARBA" id="ARBA00023136"/>
    </source>
</evidence>
<feature type="transmembrane region" description="Helical" evidence="6">
    <location>
        <begin position="455"/>
        <end position="476"/>
    </location>
</feature>
<feature type="compositionally biased region" description="Low complexity" evidence="5">
    <location>
        <begin position="580"/>
        <end position="597"/>
    </location>
</feature>
<dbReference type="Pfam" id="PF07690">
    <property type="entry name" value="MFS_1"/>
    <property type="match status" value="2"/>
</dbReference>
<feature type="transmembrane region" description="Helical" evidence="6">
    <location>
        <begin position="133"/>
        <end position="153"/>
    </location>
</feature>
<proteinExistence type="predicted"/>
<keyword evidence="9" id="KW-1185">Reference proteome</keyword>
<feature type="transmembrane region" description="Helical" evidence="6">
    <location>
        <begin position="520"/>
        <end position="538"/>
    </location>
</feature>
<feature type="region of interest" description="Disordered" evidence="5">
    <location>
        <begin position="548"/>
        <end position="597"/>
    </location>
</feature>
<protein>
    <recommendedName>
        <fullName evidence="7">Major facilitator superfamily (MFS) profile domain-containing protein</fullName>
    </recommendedName>
</protein>
<feature type="transmembrane region" description="Helical" evidence="6">
    <location>
        <begin position="165"/>
        <end position="186"/>
    </location>
</feature>
<accession>A0A8H3VNM4</accession>
<dbReference type="EMBL" id="WNWR01000055">
    <property type="protein sequence ID" value="KAE9992534.1"/>
    <property type="molecule type" value="Genomic_DNA"/>
</dbReference>
<dbReference type="GO" id="GO:0022857">
    <property type="term" value="F:transmembrane transporter activity"/>
    <property type="evidence" value="ECO:0007669"/>
    <property type="project" value="InterPro"/>
</dbReference>
<feature type="transmembrane region" description="Helical" evidence="6">
    <location>
        <begin position="192"/>
        <end position="219"/>
    </location>
</feature>
<evidence type="ECO:0000256" key="6">
    <source>
        <dbReference type="SAM" id="Phobius"/>
    </source>
</evidence>
<name>A0A8H3VNM4_VENIN</name>
<gene>
    <name evidence="8" type="ORF">EG327_008671</name>
</gene>
<evidence type="ECO:0000256" key="1">
    <source>
        <dbReference type="ARBA" id="ARBA00004141"/>
    </source>
</evidence>